<evidence type="ECO:0000256" key="5">
    <source>
        <dbReference type="ARBA" id="ARBA00022833"/>
    </source>
</evidence>
<evidence type="ECO:0000259" key="8">
    <source>
        <dbReference type="Pfam" id="PF05649"/>
    </source>
</evidence>
<dbReference type="Pfam" id="PF05649">
    <property type="entry name" value="Peptidase_M13_N"/>
    <property type="match status" value="2"/>
</dbReference>
<dbReference type="InterPro" id="IPR024079">
    <property type="entry name" value="MetalloPept_cat_dom_sf"/>
</dbReference>
<feature type="domain" description="Peptidase M13 N-terminal" evidence="8">
    <location>
        <begin position="100"/>
        <end position="417"/>
    </location>
</feature>
<evidence type="ECO:0000256" key="2">
    <source>
        <dbReference type="ARBA" id="ARBA00022670"/>
    </source>
</evidence>
<comment type="cofactor">
    <cofactor evidence="1">
        <name>Zn(2+)</name>
        <dbReference type="ChEBI" id="CHEBI:29105"/>
    </cofactor>
</comment>
<dbReference type="GO" id="GO:0046872">
    <property type="term" value="F:metal ion binding"/>
    <property type="evidence" value="ECO:0007669"/>
    <property type="project" value="UniProtKB-KW"/>
</dbReference>
<sequence length="834" mass="98768">MNIKKLSFTLTFIFWNHEVFSIPVNKGASTLLIESDSEDMLDSSVEVDLNDKNIEVYDEFTDDENIETDIIKSNFEECLTDDCFETSKYILSNMDSSVNPCEDFYQFTCGGWINNQKKKKGINYNDMLREQKNIKEIIELLSNDYKVNERLSKEDQEYDEKTFNNLKNIYDFCLNPPEEEMVGNDYLSEFIRKLNIYEMKGENKTDIFTNLLAKLRNTGFPFLDFKYYQFQNNYDQKFLISQLQYNRDIITVSSYLSHTETMPEMTIHFKEFIKNILNVVNHNEKDIEEKVETIYEIEQKFNNLKLTETLKMCNNKYTNLNFFNQNEGIDEIQLDALNKKYPFIDWKLYLKKILEFYDIENVNFDTLIVYDVFADALAIVNNIFNETDIKGLATYMEWLTLISLKNFSRDINNAFSEIEDYYYRNKDIYGGEYPSEGYYENNEYPSNIYYDEEYPNEGYNEYSSDIYGEEYPSNIYYDEEYRNEEFNEPSSDIYNSKDDINYNKIECIDMVKQHMPIALTKYYVDHKLSENIKNKTKQIIENIKESMFDRISMIEWLDEETKQKVIEKLSKMKDIIEYPEIFNNPKIIYEKYKYIDIKDYFTYYLLTKNDNQFIYLSETESMVNALYVPSLNEIYIPAAYLRLPYYGISGSDYLNYGYFGTIISHEVTHAFDNTGRLYDSDGNKNNWWTDDDDKDFKELSQCFIDQYNDFSFSVNNKKYFIDGEFTLDENIADNGGLSRGYEAWKKSILKNPEKASQNNKKLPGLSKYTLDQLFYIAYGQSRCSIGDEYVLDLNAHAPGEARVNIVLSNSKDFAKAFNCPTGSPMNPKNKCLMW</sequence>
<evidence type="ECO:0000313" key="10">
    <source>
        <dbReference type="Proteomes" id="UP000193920"/>
    </source>
</evidence>
<feature type="domain" description="Peptidase M13 C-terminal" evidence="7">
    <location>
        <begin position="624"/>
        <end position="831"/>
    </location>
</feature>
<dbReference type="SUPFAM" id="SSF55486">
    <property type="entry name" value="Metalloproteases ('zincins'), catalytic domain"/>
    <property type="match status" value="1"/>
</dbReference>
<dbReference type="GO" id="GO:0004222">
    <property type="term" value="F:metalloendopeptidase activity"/>
    <property type="evidence" value="ECO:0007669"/>
    <property type="project" value="InterPro"/>
</dbReference>
<dbReference type="CDD" id="cd08662">
    <property type="entry name" value="M13"/>
    <property type="match status" value="1"/>
</dbReference>
<keyword evidence="3" id="KW-0479">Metal-binding</keyword>
<comment type="caution">
    <text evidence="9">The sequence shown here is derived from an EMBL/GenBank/DDBJ whole genome shotgun (WGS) entry which is preliminary data.</text>
</comment>
<keyword evidence="5" id="KW-0862">Zinc</keyword>
<accession>A0A1Y2FVR1</accession>
<protein>
    <submittedName>
        <fullName evidence="9">Zincin</fullName>
    </submittedName>
</protein>
<keyword evidence="4" id="KW-0378">Hydrolase</keyword>
<organism evidence="9 10">
    <name type="scientific">Neocallimastix californiae</name>
    <dbReference type="NCBI Taxonomy" id="1754190"/>
    <lineage>
        <taxon>Eukaryota</taxon>
        <taxon>Fungi</taxon>
        <taxon>Fungi incertae sedis</taxon>
        <taxon>Chytridiomycota</taxon>
        <taxon>Chytridiomycota incertae sedis</taxon>
        <taxon>Neocallimastigomycetes</taxon>
        <taxon>Neocallimastigales</taxon>
        <taxon>Neocallimastigaceae</taxon>
        <taxon>Neocallimastix</taxon>
    </lineage>
</organism>
<dbReference type="InterPro" id="IPR018497">
    <property type="entry name" value="Peptidase_M13_C"/>
</dbReference>
<dbReference type="Proteomes" id="UP000193920">
    <property type="component" value="Unassembled WGS sequence"/>
</dbReference>
<dbReference type="GO" id="GO:0016485">
    <property type="term" value="P:protein processing"/>
    <property type="evidence" value="ECO:0007669"/>
    <property type="project" value="TreeGrafter"/>
</dbReference>
<reference evidence="9 10" key="1">
    <citation type="submission" date="2016-08" db="EMBL/GenBank/DDBJ databases">
        <title>A Parts List for Fungal Cellulosomes Revealed by Comparative Genomics.</title>
        <authorList>
            <consortium name="DOE Joint Genome Institute"/>
            <person name="Haitjema C.H."/>
            <person name="Gilmore S.P."/>
            <person name="Henske J.K."/>
            <person name="Solomon K.V."/>
            <person name="De Groot R."/>
            <person name="Kuo A."/>
            <person name="Mondo S.J."/>
            <person name="Salamov A.A."/>
            <person name="Labutti K."/>
            <person name="Zhao Z."/>
            <person name="Chiniquy J."/>
            <person name="Barry K."/>
            <person name="Brewer H.M."/>
            <person name="Purvine S.O."/>
            <person name="Wright A.T."/>
            <person name="Boxma B."/>
            <person name="Van Alen T."/>
            <person name="Hackstein J.H."/>
            <person name="Baker S.E."/>
            <person name="Grigoriev I.V."/>
            <person name="O'Malley M.A."/>
        </authorList>
    </citation>
    <scope>NUCLEOTIDE SEQUENCE [LARGE SCALE GENOMIC DNA]</scope>
    <source>
        <strain evidence="9 10">G1</strain>
    </source>
</reference>
<dbReference type="Gene3D" id="1.10.1380.10">
    <property type="entry name" value="Neutral endopeptidase , domain2"/>
    <property type="match status" value="1"/>
</dbReference>
<evidence type="ECO:0000256" key="1">
    <source>
        <dbReference type="ARBA" id="ARBA00001947"/>
    </source>
</evidence>
<dbReference type="OrthoDB" id="6475849at2759"/>
<dbReference type="InterPro" id="IPR008753">
    <property type="entry name" value="Peptidase_M13_N"/>
</dbReference>
<dbReference type="STRING" id="1754190.A0A1Y2FVR1"/>
<dbReference type="PRINTS" id="PR00786">
    <property type="entry name" value="NEPRILYSIN"/>
</dbReference>
<feature type="domain" description="Peptidase M13 N-terminal" evidence="8">
    <location>
        <begin position="476"/>
        <end position="579"/>
    </location>
</feature>
<evidence type="ECO:0000259" key="7">
    <source>
        <dbReference type="Pfam" id="PF01431"/>
    </source>
</evidence>
<gene>
    <name evidence="9" type="ORF">LY90DRAFT_696681</name>
</gene>
<name>A0A1Y2FVR1_9FUNG</name>
<dbReference type="EMBL" id="MCOG01000001">
    <property type="protein sequence ID" value="ORY87276.1"/>
    <property type="molecule type" value="Genomic_DNA"/>
</dbReference>
<dbReference type="PANTHER" id="PTHR11733:SF237">
    <property type="entry name" value="NEPRILYSIN-LIKE 4"/>
    <property type="match status" value="1"/>
</dbReference>
<keyword evidence="6" id="KW-0482">Metalloprotease</keyword>
<proteinExistence type="predicted"/>
<dbReference type="GO" id="GO:0005886">
    <property type="term" value="C:plasma membrane"/>
    <property type="evidence" value="ECO:0007669"/>
    <property type="project" value="TreeGrafter"/>
</dbReference>
<evidence type="ECO:0000313" key="9">
    <source>
        <dbReference type="EMBL" id="ORY87276.1"/>
    </source>
</evidence>
<evidence type="ECO:0000256" key="6">
    <source>
        <dbReference type="ARBA" id="ARBA00023049"/>
    </source>
</evidence>
<dbReference type="InterPro" id="IPR042089">
    <property type="entry name" value="Peptidase_M13_dom_2"/>
</dbReference>
<dbReference type="Gene3D" id="3.40.390.10">
    <property type="entry name" value="Collagenase (Catalytic Domain)"/>
    <property type="match status" value="1"/>
</dbReference>
<evidence type="ECO:0000256" key="4">
    <source>
        <dbReference type="ARBA" id="ARBA00022801"/>
    </source>
</evidence>
<dbReference type="AlphaFoldDB" id="A0A1Y2FVR1"/>
<evidence type="ECO:0000256" key="3">
    <source>
        <dbReference type="ARBA" id="ARBA00022723"/>
    </source>
</evidence>
<dbReference type="PANTHER" id="PTHR11733">
    <property type="entry name" value="ZINC METALLOPROTEASE FAMILY M13 NEPRILYSIN-RELATED"/>
    <property type="match status" value="1"/>
</dbReference>
<keyword evidence="10" id="KW-1185">Reference proteome</keyword>
<dbReference type="Pfam" id="PF01431">
    <property type="entry name" value="Peptidase_M13"/>
    <property type="match status" value="1"/>
</dbReference>
<keyword evidence="2" id="KW-0645">Protease</keyword>
<dbReference type="InterPro" id="IPR000718">
    <property type="entry name" value="Peptidase_M13"/>
</dbReference>
<dbReference type="PROSITE" id="PS51885">
    <property type="entry name" value="NEPRILYSIN"/>
    <property type="match status" value="1"/>
</dbReference>